<keyword evidence="1" id="KW-0812">Transmembrane</keyword>
<evidence type="ECO:0000313" key="2">
    <source>
        <dbReference type="EMBL" id="PQJ87405.1"/>
    </source>
</evidence>
<protein>
    <submittedName>
        <fullName evidence="2">Uncharacterized protein</fullName>
    </submittedName>
</protein>
<gene>
    <name evidence="2" type="ORF">BTO23_14910</name>
</gene>
<dbReference type="EMBL" id="MSCP01000002">
    <property type="protein sequence ID" value="PQJ87405.1"/>
    <property type="molecule type" value="Genomic_DNA"/>
</dbReference>
<dbReference type="Proteomes" id="UP000239273">
    <property type="component" value="Unassembled WGS sequence"/>
</dbReference>
<proteinExistence type="predicted"/>
<accession>A0A2S7X8E8</accession>
<dbReference type="AlphaFoldDB" id="A0A2S7X8E8"/>
<organism evidence="2 3">
    <name type="scientific">Aliivibrio sifiae</name>
    <dbReference type="NCBI Taxonomy" id="566293"/>
    <lineage>
        <taxon>Bacteria</taxon>
        <taxon>Pseudomonadati</taxon>
        <taxon>Pseudomonadota</taxon>
        <taxon>Gammaproteobacteria</taxon>
        <taxon>Vibrionales</taxon>
        <taxon>Vibrionaceae</taxon>
        <taxon>Aliivibrio</taxon>
    </lineage>
</organism>
<keyword evidence="1" id="KW-1133">Transmembrane helix</keyword>
<sequence>MCLKSVSIADINEKQVILVAKVLDVINKPNFYHYSHKYTGGFTFDKENFFITNASTRFATFGILGFFEFTVLSGKFGLNLHGSKRVMQALTVLGRFHCE</sequence>
<reference evidence="2 3" key="1">
    <citation type="submission" date="2016-12" db="EMBL/GenBank/DDBJ databases">
        <title>Diversity of luminous bacteria.</title>
        <authorList>
            <person name="Yoshizawa S."/>
            <person name="Kogure K."/>
        </authorList>
    </citation>
    <scope>NUCLEOTIDE SEQUENCE [LARGE SCALE GENOMIC DNA]</scope>
    <source>
        <strain evidence="2 3">NBRC 105001</strain>
    </source>
</reference>
<evidence type="ECO:0000256" key="1">
    <source>
        <dbReference type="SAM" id="Phobius"/>
    </source>
</evidence>
<comment type="caution">
    <text evidence="2">The sequence shown here is derived from an EMBL/GenBank/DDBJ whole genome shotgun (WGS) entry which is preliminary data.</text>
</comment>
<evidence type="ECO:0000313" key="3">
    <source>
        <dbReference type="Proteomes" id="UP000239273"/>
    </source>
</evidence>
<feature type="transmembrane region" description="Helical" evidence="1">
    <location>
        <begin position="58"/>
        <end position="78"/>
    </location>
</feature>
<name>A0A2S7X8E8_9GAMM</name>
<keyword evidence="1" id="KW-0472">Membrane</keyword>